<feature type="compositionally biased region" description="Basic and acidic residues" evidence="1">
    <location>
        <begin position="90"/>
        <end position="109"/>
    </location>
</feature>
<organism evidence="2 3">
    <name type="scientific">Brassica oleracea var. oleracea</name>
    <dbReference type="NCBI Taxonomy" id="109376"/>
    <lineage>
        <taxon>Eukaryota</taxon>
        <taxon>Viridiplantae</taxon>
        <taxon>Streptophyta</taxon>
        <taxon>Embryophyta</taxon>
        <taxon>Tracheophyta</taxon>
        <taxon>Spermatophyta</taxon>
        <taxon>Magnoliopsida</taxon>
        <taxon>eudicotyledons</taxon>
        <taxon>Gunneridae</taxon>
        <taxon>Pentapetalae</taxon>
        <taxon>rosids</taxon>
        <taxon>malvids</taxon>
        <taxon>Brassicales</taxon>
        <taxon>Brassicaceae</taxon>
        <taxon>Brassiceae</taxon>
        <taxon>Brassica</taxon>
    </lineage>
</organism>
<evidence type="ECO:0000313" key="2">
    <source>
        <dbReference type="EnsemblPlants" id="Bo3g052210.1"/>
    </source>
</evidence>
<sequence length="194" mass="22003">MWGLTGVTGETVKDGYGLIRNRPREVTDGIKRSGASGHGSGEQTERKEPRERVILNEKRDGRKADRSFNLAAMGLSISLRLRLNRSRSDRDWDTEKRTERERGSRERLSSRRRTDRVLTQPSESNGASVYWSCVWCVLDGSIGIKSSVGWIKKSLDLYVCWDAGGWLWSRTDERHEDNKEGCMDGLSDNKAPGQ</sequence>
<name>A0A0D3B8Q4_BRAOL</name>
<keyword evidence="3" id="KW-1185">Reference proteome</keyword>
<dbReference type="EnsemblPlants" id="Bo3g052210.1">
    <property type="protein sequence ID" value="Bo3g052210.1"/>
    <property type="gene ID" value="Bo3g052210"/>
</dbReference>
<feature type="region of interest" description="Disordered" evidence="1">
    <location>
        <begin position="23"/>
        <end position="51"/>
    </location>
</feature>
<dbReference type="Proteomes" id="UP000032141">
    <property type="component" value="Chromosome C3"/>
</dbReference>
<protein>
    <submittedName>
        <fullName evidence="2">Uncharacterized protein</fullName>
    </submittedName>
</protein>
<proteinExistence type="predicted"/>
<accession>A0A0D3B8Q4</accession>
<reference evidence="2" key="2">
    <citation type="submission" date="2015-03" db="UniProtKB">
        <authorList>
            <consortium name="EnsemblPlants"/>
        </authorList>
    </citation>
    <scope>IDENTIFICATION</scope>
</reference>
<evidence type="ECO:0000256" key="1">
    <source>
        <dbReference type="SAM" id="MobiDB-lite"/>
    </source>
</evidence>
<dbReference type="Gramene" id="Bo3g052210.1">
    <property type="protein sequence ID" value="Bo3g052210.1"/>
    <property type="gene ID" value="Bo3g052210"/>
</dbReference>
<evidence type="ECO:0000313" key="3">
    <source>
        <dbReference type="Proteomes" id="UP000032141"/>
    </source>
</evidence>
<feature type="region of interest" description="Disordered" evidence="1">
    <location>
        <begin position="90"/>
        <end position="119"/>
    </location>
</feature>
<reference evidence="2 3" key="1">
    <citation type="journal article" date="2014" name="Genome Biol.">
        <title>Transcriptome and methylome profiling reveals relics of genome dominance in the mesopolyploid Brassica oleracea.</title>
        <authorList>
            <person name="Parkin I.A."/>
            <person name="Koh C."/>
            <person name="Tang H."/>
            <person name="Robinson S.J."/>
            <person name="Kagale S."/>
            <person name="Clarke W.E."/>
            <person name="Town C.D."/>
            <person name="Nixon J."/>
            <person name="Krishnakumar V."/>
            <person name="Bidwell S.L."/>
            <person name="Denoeud F."/>
            <person name="Belcram H."/>
            <person name="Links M.G."/>
            <person name="Just J."/>
            <person name="Clarke C."/>
            <person name="Bender T."/>
            <person name="Huebert T."/>
            <person name="Mason A.S."/>
            <person name="Pires J.C."/>
            <person name="Barker G."/>
            <person name="Moore J."/>
            <person name="Walley P.G."/>
            <person name="Manoli S."/>
            <person name="Batley J."/>
            <person name="Edwards D."/>
            <person name="Nelson M.N."/>
            <person name="Wang X."/>
            <person name="Paterson A.H."/>
            <person name="King G."/>
            <person name="Bancroft I."/>
            <person name="Chalhoub B."/>
            <person name="Sharpe A.G."/>
        </authorList>
    </citation>
    <scope>NUCLEOTIDE SEQUENCE</scope>
    <source>
        <strain evidence="2 3">cv. TO1000</strain>
    </source>
</reference>
<dbReference type="HOGENOM" id="CLU_1404232_0_0_1"/>
<dbReference type="AlphaFoldDB" id="A0A0D3B8Q4"/>